<dbReference type="InterPro" id="IPR011006">
    <property type="entry name" value="CheY-like_superfamily"/>
</dbReference>
<keyword evidence="4" id="KW-0597">Phosphoprotein</keyword>
<dbReference type="Pfam" id="PF00512">
    <property type="entry name" value="HisKA"/>
    <property type="match status" value="1"/>
</dbReference>
<dbReference type="SUPFAM" id="SSF55785">
    <property type="entry name" value="PYP-like sensor domain (PAS domain)"/>
    <property type="match status" value="1"/>
</dbReference>
<dbReference type="FunFam" id="1.10.287.130:FF:000069">
    <property type="entry name" value="Probable histidine kinase 1"/>
    <property type="match status" value="1"/>
</dbReference>
<evidence type="ECO:0000256" key="8">
    <source>
        <dbReference type="PROSITE-ProRule" id="PRU00169"/>
    </source>
</evidence>
<evidence type="ECO:0000256" key="7">
    <source>
        <dbReference type="ARBA" id="ARBA00022864"/>
    </source>
</evidence>
<keyword evidence="5" id="KW-0808">Transferase</keyword>
<sequence>MGDEYQCESDDEVAPPMWPNVGDAHQKQFKMEKLGKDDDALNDVEFREQPARADLHRLKEIASSEKGASQMQYFVKHWEYKRASNALLLSEELGRLSQQRKEIEEKKQQILEEQRFQDENYYAAKRQVPILDEVYKNEWKRPSKKTDDHSRNQELKIDAEYNTISYWKERAMRLEEALEASLERERALEEKLEEDIKNLQSHTPVEEFSGMLKRADYFLHLVLQSAPIVIAHQDADLRYRFIFNHFPTLADEDVIGKTDHEILSGEGIDEMNNVKREVMAKGIPTKREFVFNTPLFGAKTFVTYIEPVFSKSGETIGVNYVAMDITDQVKTREKMADIRVREAIQKAKETELSRSLHITEETMRAKQMLATMSHEIRSPLSGVLSMAEILAATKLDKEQYQLLEVMLSSGDLVLQLINDILDLSKVESGAMKLEATTFRPREVVKHVLQTAAASLKKELTLEGFIGDDVPLEVIGDVLRIRQILTNLISNAVKFTHDGTVGIKLRLVDKQQAGCEIENGQLHMRAHPASSVTTAAENSAASPRNCDKDASRCSSREDVCQNGVVSNENFREYHAGEVVWLQCDVHDTGIGIPEKALPCLFKRYMQASTDHARKYGGTGLGLAICKQLVELMGGTLTVVSYEDEGSTFTFMIPCKIPAKEENSDDPDDEASTRNNLTINDIEGSFVFKPKVRPSLLSSGVPIMNNTKFFGSNLMCYDSTNVIEDHKPFSNGFISTEDNSGKCAPAASQSNGPNVSSIDEEKNDCSMVFELNSQAERVSSSRADTTSVSGAGIQEGRKACKALEENSLNKKSKCSPSSSKAKILLVEDNKVNIMVAKSMLVPLGHGIDIVNNGLEAIRAVQRHQYDIILMPEDNEMIANSAISSDCVQDKKGKRVPIIAMTANSFAESADECLAAGMDSYISKPMNFQKTKEKVILELLHKDLALLFGGVYSCSLRVLVSLAAVKGVRGKGFFLGSAGADCRAVEHKGCRELEGPMHRTTTEQACGRRRGRCHALCSRPRFVISTATGRGKELVQISTAIPTGRRRARFSCSMAPPSSSGCWLAGWYPLRHRMLGHSFIMIRENSPGSRRTEHITPFRFASATVSEHLSTVYRGEVLIPASRQNTATPNLQPLVE</sequence>
<dbReference type="InterPro" id="IPR003661">
    <property type="entry name" value="HisK_dim/P_dom"/>
</dbReference>
<evidence type="ECO:0000313" key="9">
    <source>
        <dbReference type="EnsemblPlants" id="EMT05807"/>
    </source>
</evidence>
<dbReference type="CDD" id="cd00082">
    <property type="entry name" value="HisKA"/>
    <property type="match status" value="1"/>
</dbReference>
<evidence type="ECO:0000256" key="3">
    <source>
        <dbReference type="ARBA" id="ARBA00012438"/>
    </source>
</evidence>
<name>M8BS78_AEGTA</name>
<dbReference type="SUPFAM" id="SSF52172">
    <property type="entry name" value="CheY-like"/>
    <property type="match status" value="1"/>
</dbReference>
<dbReference type="SMART" id="SM00388">
    <property type="entry name" value="HisKA"/>
    <property type="match status" value="1"/>
</dbReference>
<dbReference type="SUPFAM" id="SSF47384">
    <property type="entry name" value="Homodimeric domain of signal transducing histidine kinase"/>
    <property type="match status" value="1"/>
</dbReference>
<protein>
    <recommendedName>
        <fullName evidence="3">histidine kinase</fullName>
        <ecNumber evidence="3">2.7.13.3</ecNumber>
    </recommendedName>
</protein>
<accession>M8BS78</accession>
<dbReference type="InterPro" id="IPR001789">
    <property type="entry name" value="Sig_transdc_resp-reg_receiver"/>
</dbReference>
<dbReference type="InterPro" id="IPR003594">
    <property type="entry name" value="HATPase_dom"/>
</dbReference>
<dbReference type="GO" id="GO:0009927">
    <property type="term" value="F:histidine phosphotransfer kinase activity"/>
    <property type="evidence" value="ECO:0007669"/>
    <property type="project" value="TreeGrafter"/>
</dbReference>
<dbReference type="InterPro" id="IPR035965">
    <property type="entry name" value="PAS-like_dom_sf"/>
</dbReference>
<dbReference type="PROSITE" id="PS50110">
    <property type="entry name" value="RESPONSE_REGULATORY"/>
    <property type="match status" value="1"/>
</dbReference>
<dbReference type="Gene3D" id="3.30.565.10">
    <property type="entry name" value="Histidine kinase-like ATPase, C-terminal domain"/>
    <property type="match status" value="1"/>
</dbReference>
<evidence type="ECO:0000256" key="4">
    <source>
        <dbReference type="ARBA" id="ARBA00022553"/>
    </source>
</evidence>
<dbReference type="FunFam" id="3.30.450.20:FF:000061">
    <property type="entry name" value="Histidine kinase 5"/>
    <property type="match status" value="1"/>
</dbReference>
<dbReference type="Gene3D" id="1.10.287.130">
    <property type="match status" value="1"/>
</dbReference>
<dbReference type="Gene3D" id="3.30.450.20">
    <property type="entry name" value="PAS domain"/>
    <property type="match status" value="1"/>
</dbReference>
<dbReference type="Pfam" id="PF00072">
    <property type="entry name" value="Response_reg"/>
    <property type="match status" value="1"/>
</dbReference>
<dbReference type="CDD" id="cd16922">
    <property type="entry name" value="HATPase_EvgS-ArcB-TorS-like"/>
    <property type="match status" value="1"/>
</dbReference>
<dbReference type="PANTHER" id="PTHR43047:SF68">
    <property type="entry name" value="HISTIDINE KINASE 5"/>
    <property type="match status" value="1"/>
</dbReference>
<dbReference type="InterPro" id="IPR005467">
    <property type="entry name" value="His_kinase_dom"/>
</dbReference>
<dbReference type="GO" id="GO:0000155">
    <property type="term" value="F:phosphorelay sensor kinase activity"/>
    <property type="evidence" value="ECO:0007669"/>
    <property type="project" value="InterPro"/>
</dbReference>
<dbReference type="CDD" id="cd17546">
    <property type="entry name" value="REC_hyHK_CKI1_RcsC-like"/>
    <property type="match status" value="1"/>
</dbReference>
<dbReference type="ExpressionAtlas" id="M8BS78">
    <property type="expression patterns" value="baseline"/>
</dbReference>
<evidence type="ECO:0000256" key="5">
    <source>
        <dbReference type="ARBA" id="ARBA00022679"/>
    </source>
</evidence>
<dbReference type="SMART" id="SM00448">
    <property type="entry name" value="REC"/>
    <property type="match status" value="1"/>
</dbReference>
<dbReference type="EC" id="2.7.13.3" evidence="3"/>
<dbReference type="EnsemblPlants" id="EMT05807">
    <property type="protein sequence ID" value="EMT05807"/>
    <property type="gene ID" value="F775_04033"/>
</dbReference>
<dbReference type="InterPro" id="IPR036097">
    <property type="entry name" value="HisK_dim/P_sf"/>
</dbReference>
<dbReference type="GO" id="GO:0005886">
    <property type="term" value="C:plasma membrane"/>
    <property type="evidence" value="ECO:0007669"/>
    <property type="project" value="TreeGrafter"/>
</dbReference>
<evidence type="ECO:0000256" key="2">
    <source>
        <dbReference type="ARBA" id="ARBA00002427"/>
    </source>
</evidence>
<comment type="function">
    <text evidence="2">Cytokinin receptor related to bacterial two-component regulators. Functions as a histidine kinase and transmits the stress signal to a downstream MAPK cascade.</text>
</comment>
<comment type="caution">
    <text evidence="8">Lacks conserved residue(s) required for the propagation of feature annotation.</text>
</comment>
<dbReference type="PRINTS" id="PR00344">
    <property type="entry name" value="BCTRLSENSOR"/>
</dbReference>
<organism evidence="9">
    <name type="scientific">Aegilops tauschii</name>
    <name type="common">Tausch's goatgrass</name>
    <name type="synonym">Aegilops squarrosa</name>
    <dbReference type="NCBI Taxonomy" id="37682"/>
    <lineage>
        <taxon>Eukaryota</taxon>
        <taxon>Viridiplantae</taxon>
        <taxon>Streptophyta</taxon>
        <taxon>Embryophyta</taxon>
        <taxon>Tracheophyta</taxon>
        <taxon>Spermatophyta</taxon>
        <taxon>Magnoliopsida</taxon>
        <taxon>Liliopsida</taxon>
        <taxon>Poales</taxon>
        <taxon>Poaceae</taxon>
        <taxon>BOP clade</taxon>
        <taxon>Pooideae</taxon>
        <taxon>Triticodae</taxon>
        <taxon>Triticeae</taxon>
        <taxon>Triticinae</taxon>
        <taxon>Aegilops</taxon>
    </lineage>
</organism>
<dbReference type="AlphaFoldDB" id="M8BS78"/>
<reference evidence="9" key="1">
    <citation type="submission" date="2015-06" db="UniProtKB">
        <authorList>
            <consortium name="EnsemblPlants"/>
        </authorList>
    </citation>
    <scope>IDENTIFICATION</scope>
</reference>
<dbReference type="InterPro" id="IPR004358">
    <property type="entry name" value="Sig_transdc_His_kin-like_C"/>
</dbReference>
<dbReference type="GO" id="GO:0009736">
    <property type="term" value="P:cytokinin-activated signaling pathway"/>
    <property type="evidence" value="ECO:0007669"/>
    <property type="project" value="UniProtKB-KW"/>
</dbReference>
<dbReference type="SMART" id="SM00387">
    <property type="entry name" value="HATPase_c"/>
    <property type="match status" value="1"/>
</dbReference>
<dbReference type="Pfam" id="PF02518">
    <property type="entry name" value="HATPase_c"/>
    <property type="match status" value="1"/>
</dbReference>
<evidence type="ECO:0000256" key="6">
    <source>
        <dbReference type="ARBA" id="ARBA00022777"/>
    </source>
</evidence>
<dbReference type="PROSITE" id="PS50109">
    <property type="entry name" value="HIS_KIN"/>
    <property type="match status" value="1"/>
</dbReference>
<dbReference type="Gene3D" id="3.40.50.2300">
    <property type="match status" value="1"/>
</dbReference>
<evidence type="ECO:0000256" key="1">
    <source>
        <dbReference type="ARBA" id="ARBA00000085"/>
    </source>
</evidence>
<keyword evidence="7" id="KW-0932">Cytokinin signaling pathway</keyword>
<dbReference type="PANTHER" id="PTHR43047">
    <property type="entry name" value="TWO-COMPONENT HISTIDINE PROTEIN KINASE"/>
    <property type="match status" value="1"/>
</dbReference>
<dbReference type="InterPro" id="IPR036890">
    <property type="entry name" value="HATPase_C_sf"/>
</dbReference>
<proteinExistence type="predicted"/>
<dbReference type="SUPFAM" id="SSF55874">
    <property type="entry name" value="ATPase domain of HSP90 chaperone/DNA topoisomerase II/histidine kinase"/>
    <property type="match status" value="1"/>
</dbReference>
<keyword evidence="6" id="KW-0418">Kinase</keyword>
<comment type="catalytic activity">
    <reaction evidence="1">
        <text>ATP + protein L-histidine = ADP + protein N-phospho-L-histidine.</text>
        <dbReference type="EC" id="2.7.13.3"/>
    </reaction>
</comment>